<dbReference type="EMBL" id="BARS01011272">
    <property type="protein sequence ID" value="GAF88146.1"/>
    <property type="molecule type" value="Genomic_DNA"/>
</dbReference>
<dbReference type="AlphaFoldDB" id="X0TLJ6"/>
<proteinExistence type="predicted"/>
<organism evidence="1">
    <name type="scientific">marine sediment metagenome</name>
    <dbReference type="NCBI Taxonomy" id="412755"/>
    <lineage>
        <taxon>unclassified sequences</taxon>
        <taxon>metagenomes</taxon>
        <taxon>ecological metagenomes</taxon>
    </lineage>
</organism>
<gene>
    <name evidence="1" type="ORF">S01H1_20565</name>
</gene>
<accession>X0TLJ6</accession>
<reference evidence="1" key="1">
    <citation type="journal article" date="2014" name="Front. Microbiol.">
        <title>High frequency of phylogenetically diverse reductive dehalogenase-homologous genes in deep subseafloor sedimentary metagenomes.</title>
        <authorList>
            <person name="Kawai M."/>
            <person name="Futagami T."/>
            <person name="Toyoda A."/>
            <person name="Takaki Y."/>
            <person name="Nishi S."/>
            <person name="Hori S."/>
            <person name="Arai W."/>
            <person name="Tsubouchi T."/>
            <person name="Morono Y."/>
            <person name="Uchiyama I."/>
            <person name="Ito T."/>
            <person name="Fujiyama A."/>
            <person name="Inagaki F."/>
            <person name="Takami H."/>
        </authorList>
    </citation>
    <scope>NUCLEOTIDE SEQUENCE</scope>
    <source>
        <strain evidence="1">Expedition CK06-06</strain>
    </source>
</reference>
<sequence>MYQNPPGSGVDKRRYKKGDIITTAYFINGVCYKVQILHRGRINGANLLAFLEPYKKGGKFSPPTRKTRYNGGNRSLKVTLSRSSLTLEHVKFKAKIQADVVKNDPLKGF</sequence>
<name>X0TLJ6_9ZZZZ</name>
<comment type="caution">
    <text evidence="1">The sequence shown here is derived from an EMBL/GenBank/DDBJ whole genome shotgun (WGS) entry which is preliminary data.</text>
</comment>
<protein>
    <submittedName>
        <fullName evidence="1">Uncharacterized protein</fullName>
    </submittedName>
</protein>
<evidence type="ECO:0000313" key="1">
    <source>
        <dbReference type="EMBL" id="GAF88146.1"/>
    </source>
</evidence>